<evidence type="ECO:0000256" key="9">
    <source>
        <dbReference type="ARBA" id="ARBA00022989"/>
    </source>
</evidence>
<name>A0ABD1K5W0_9TELE</name>
<comment type="function">
    <text evidence="1">Potential calcium-dependent cell-adhesion protein. May be involved in the establishment and maintenance of specific neuronal connections in the brain.</text>
</comment>
<evidence type="ECO:0000313" key="16">
    <source>
        <dbReference type="EMBL" id="KAL2094529.1"/>
    </source>
</evidence>
<evidence type="ECO:0000259" key="15">
    <source>
        <dbReference type="PROSITE" id="PS50268"/>
    </source>
</evidence>
<evidence type="ECO:0000256" key="10">
    <source>
        <dbReference type="ARBA" id="ARBA00023136"/>
    </source>
</evidence>
<gene>
    <name evidence="16" type="ORF">ACEWY4_009248</name>
</gene>
<dbReference type="Pfam" id="PF15974">
    <property type="entry name" value="Cadherin_tail"/>
    <property type="match status" value="1"/>
</dbReference>
<organism evidence="16 17">
    <name type="scientific">Coilia grayii</name>
    <name type="common">Gray's grenadier anchovy</name>
    <dbReference type="NCBI Taxonomy" id="363190"/>
    <lineage>
        <taxon>Eukaryota</taxon>
        <taxon>Metazoa</taxon>
        <taxon>Chordata</taxon>
        <taxon>Craniata</taxon>
        <taxon>Vertebrata</taxon>
        <taxon>Euteleostomi</taxon>
        <taxon>Actinopterygii</taxon>
        <taxon>Neopterygii</taxon>
        <taxon>Teleostei</taxon>
        <taxon>Clupei</taxon>
        <taxon>Clupeiformes</taxon>
        <taxon>Clupeoidei</taxon>
        <taxon>Engraulidae</taxon>
        <taxon>Coilinae</taxon>
        <taxon>Coilia</taxon>
    </lineage>
</organism>
<comment type="subcellular location">
    <subcellularLocation>
        <location evidence="2">Cell membrane</location>
        <topology evidence="2">Single-pass type I membrane protein</topology>
    </subcellularLocation>
</comment>
<dbReference type="InterPro" id="IPR031904">
    <property type="entry name" value="Cadherin_CBD"/>
</dbReference>
<feature type="transmembrane region" description="Helical" evidence="14">
    <location>
        <begin position="1449"/>
        <end position="1473"/>
    </location>
</feature>
<keyword evidence="9 14" id="KW-1133">Transmembrane helix</keyword>
<dbReference type="Pfam" id="PF16492">
    <property type="entry name" value="Cadherin_C_2"/>
    <property type="match status" value="2"/>
</dbReference>
<keyword evidence="11" id="KW-0325">Glycoprotein</keyword>
<dbReference type="GO" id="GO:0009653">
    <property type="term" value="P:anatomical structure morphogenesis"/>
    <property type="evidence" value="ECO:0007669"/>
    <property type="project" value="UniProtKB-ARBA"/>
</dbReference>
<feature type="domain" description="Cadherin" evidence="15">
    <location>
        <begin position="1213"/>
        <end position="1323"/>
    </location>
</feature>
<dbReference type="FunFam" id="2.60.40.60:FF:000001">
    <property type="entry name" value="Protocadherin alpha 2"/>
    <property type="match status" value="2"/>
</dbReference>
<feature type="region of interest" description="Disordered" evidence="13">
    <location>
        <begin position="2113"/>
        <end position="2157"/>
    </location>
</feature>
<comment type="caution">
    <text evidence="16">The sequence shown here is derived from an EMBL/GenBank/DDBJ whole genome shotgun (WGS) entry which is preliminary data.</text>
</comment>
<evidence type="ECO:0000256" key="8">
    <source>
        <dbReference type="ARBA" id="ARBA00022889"/>
    </source>
</evidence>
<dbReference type="FunFam" id="2.60.40.60:FF:000587">
    <property type="entry name" value="Protocadherin 1 gamma 32"/>
    <property type="match status" value="1"/>
</dbReference>
<dbReference type="PROSITE" id="PS00232">
    <property type="entry name" value="CADHERIN_1"/>
    <property type="match status" value="6"/>
</dbReference>
<dbReference type="InterPro" id="IPR020894">
    <property type="entry name" value="Cadherin_CS"/>
</dbReference>
<feature type="domain" description="Cadherin" evidence="15">
    <location>
        <begin position="1056"/>
        <end position="1141"/>
    </location>
</feature>
<evidence type="ECO:0000256" key="13">
    <source>
        <dbReference type="SAM" id="MobiDB-lite"/>
    </source>
</evidence>
<accession>A0ABD1K5W0</accession>
<dbReference type="Pfam" id="PF08266">
    <property type="entry name" value="Cadherin_2"/>
    <property type="match status" value="1"/>
</dbReference>
<keyword evidence="10 14" id="KW-0472">Membrane</keyword>
<dbReference type="InterPro" id="IPR002126">
    <property type="entry name" value="Cadherin-like_dom"/>
</dbReference>
<dbReference type="InterPro" id="IPR032455">
    <property type="entry name" value="Cadherin_C"/>
</dbReference>
<evidence type="ECO:0000256" key="4">
    <source>
        <dbReference type="ARBA" id="ARBA00022692"/>
    </source>
</evidence>
<feature type="compositionally biased region" description="Basic residues" evidence="13">
    <location>
        <begin position="2235"/>
        <end position="2245"/>
    </location>
</feature>
<protein>
    <recommendedName>
        <fullName evidence="15">Cadherin domain-containing protein</fullName>
    </recommendedName>
</protein>
<feature type="domain" description="Cadherin" evidence="15">
    <location>
        <begin position="520"/>
        <end position="631"/>
    </location>
</feature>
<feature type="domain" description="Cadherin" evidence="15">
    <location>
        <begin position="1662"/>
        <end position="1756"/>
    </location>
</feature>
<feature type="domain" description="Cadherin" evidence="15">
    <location>
        <begin position="1873"/>
        <end position="1969"/>
    </location>
</feature>
<keyword evidence="3" id="KW-1003">Cell membrane</keyword>
<dbReference type="PANTHER" id="PTHR24028:SF264">
    <property type="entry name" value="PROTOCADHERIN 1 GAMMA 32"/>
    <property type="match status" value="1"/>
</dbReference>
<dbReference type="GO" id="GO:0007155">
    <property type="term" value="P:cell adhesion"/>
    <property type="evidence" value="ECO:0007669"/>
    <property type="project" value="UniProtKB-KW"/>
</dbReference>
<dbReference type="PRINTS" id="PR00205">
    <property type="entry name" value="CADHERIN"/>
</dbReference>
<feature type="domain" description="Cadherin" evidence="15">
    <location>
        <begin position="1757"/>
        <end position="1866"/>
    </location>
</feature>
<dbReference type="SUPFAM" id="SSF49313">
    <property type="entry name" value="Cadherin-like"/>
    <property type="match status" value="10"/>
</dbReference>
<dbReference type="PROSITE" id="PS50268">
    <property type="entry name" value="CADHERIN_2"/>
    <property type="match status" value="11"/>
</dbReference>
<keyword evidence="4 14" id="KW-0812">Transmembrane</keyword>
<dbReference type="FunFam" id="2.60.40.60:FF:000002">
    <property type="entry name" value="Protocadherin alpha 2"/>
    <property type="match status" value="1"/>
</dbReference>
<feature type="domain" description="Cadherin" evidence="15">
    <location>
        <begin position="1559"/>
        <end position="1651"/>
    </location>
</feature>
<feature type="region of interest" description="Disordered" evidence="13">
    <location>
        <begin position="2198"/>
        <end position="2245"/>
    </location>
</feature>
<evidence type="ECO:0000256" key="7">
    <source>
        <dbReference type="ARBA" id="ARBA00022837"/>
    </source>
</evidence>
<evidence type="ECO:0000256" key="2">
    <source>
        <dbReference type="ARBA" id="ARBA00004251"/>
    </source>
</evidence>
<dbReference type="CDD" id="cd11304">
    <property type="entry name" value="Cadherin_repeat"/>
    <property type="match status" value="11"/>
</dbReference>
<evidence type="ECO:0000256" key="6">
    <source>
        <dbReference type="ARBA" id="ARBA00022737"/>
    </source>
</evidence>
<feature type="transmembrane region" description="Helical" evidence="14">
    <location>
        <begin position="400"/>
        <end position="422"/>
    </location>
</feature>
<dbReference type="Pfam" id="PF00028">
    <property type="entry name" value="Cadherin"/>
    <property type="match status" value="9"/>
</dbReference>
<evidence type="ECO:0000256" key="14">
    <source>
        <dbReference type="SAM" id="Phobius"/>
    </source>
</evidence>
<dbReference type="EMBL" id="JBHFQA010000008">
    <property type="protein sequence ID" value="KAL2094529.1"/>
    <property type="molecule type" value="Genomic_DNA"/>
</dbReference>
<keyword evidence="5" id="KW-0732">Signal</keyword>
<evidence type="ECO:0000313" key="17">
    <source>
        <dbReference type="Proteomes" id="UP001591681"/>
    </source>
</evidence>
<feature type="domain" description="Cadherin" evidence="15">
    <location>
        <begin position="687"/>
        <end position="772"/>
    </location>
</feature>
<dbReference type="InterPro" id="IPR050174">
    <property type="entry name" value="Protocadherin/Cadherin-CA"/>
</dbReference>
<dbReference type="SMART" id="SM00112">
    <property type="entry name" value="CA"/>
    <property type="match status" value="11"/>
</dbReference>
<dbReference type="PANTHER" id="PTHR24028">
    <property type="entry name" value="CADHERIN-87A"/>
    <property type="match status" value="1"/>
</dbReference>
<dbReference type="FunFam" id="2.60.40.60:FF:000004">
    <property type="entry name" value="Protocadherin 1 gamma 2"/>
    <property type="match status" value="5"/>
</dbReference>
<keyword evidence="8" id="KW-0130">Cell adhesion</keyword>
<dbReference type="GO" id="GO:0005509">
    <property type="term" value="F:calcium ion binding"/>
    <property type="evidence" value="ECO:0007669"/>
    <property type="project" value="UniProtKB-UniRule"/>
</dbReference>
<dbReference type="InterPro" id="IPR013164">
    <property type="entry name" value="Cadherin_N"/>
</dbReference>
<dbReference type="GO" id="GO:0005886">
    <property type="term" value="C:plasma membrane"/>
    <property type="evidence" value="ECO:0007669"/>
    <property type="project" value="UniProtKB-SubCell"/>
</dbReference>
<keyword evidence="17" id="KW-1185">Reference proteome</keyword>
<keyword evidence="7 12" id="KW-0106">Calcium</keyword>
<evidence type="ECO:0000256" key="3">
    <source>
        <dbReference type="ARBA" id="ARBA00022475"/>
    </source>
</evidence>
<feature type="domain" description="Cadherin" evidence="15">
    <location>
        <begin position="98"/>
        <end position="193"/>
    </location>
</feature>
<dbReference type="InterPro" id="IPR015919">
    <property type="entry name" value="Cadherin-like_sf"/>
</dbReference>
<feature type="transmembrane region" description="Helical" evidence="14">
    <location>
        <begin position="209"/>
        <end position="233"/>
    </location>
</feature>
<proteinExistence type="predicted"/>
<feature type="compositionally biased region" description="Pro residues" evidence="13">
    <location>
        <begin position="2208"/>
        <end position="2225"/>
    </location>
</feature>
<keyword evidence="6" id="KW-0677">Repeat</keyword>
<sequence>MMSQSQSFGSYLSPMSEFSDLTLVKPSSTLDFKDTLRGLDASLPDSAWTFECQQAKDQGTPSLTSNATVHVFILDQNDNVPAVIYPSASMGSVSHQRMPRSAKMGHLVTKVTAVDADSGHNAWISYRLAEATDSSLFAVNLYTGEVRTKRSVSEQDDASQRLLIEIKDNGEPVQSTTVTVDILIEDGLHEPISDFRQKATEKDKKNSKLTFYLILSLASVSVLSFLTFFILLIKCARNSRGNTSCCIRRDSDGYKNPNRNLQIQLNTDGPIKYVEVLGGDMMSQSQSFGSYLSPMSEFSDLTLVKPSSTLDFKDTLRGLDASLPDSAWTFECQQVRTKRSVSEQDDASQRLLIEIKDNGEPVQSTTVTVDILIEDGLHEPISDFRQKVTEKDKKNGKITFYLILSLASVSVLSLLTLFILLIKCARNSRGNTSCCIRRDSDGYKNPNRNLQIQLNTDGPIKYVEVLGGDMMSQSQSFGSYLSPMSEFSDLTLVKPSSTLDFKDTLRGLDASLPDSAWTFECQQIRYTIPEELKEGSVVGNIAKDLRLDVQDLANRKLRIASESGNPYFIVDLAKGELLVNGKITVIGKLDYEERKSYTFDVSAKDKGHPQLQGDSSVHIDILDENDNAPEILLTSLPSPVKENAPVGTVVALINVKDLDSNDNGKNDNIPAVIYPSASMGSVSHQRMPRSAKMGHLVTKVTAVDADSGHNAWISYRLAEATDSSLFDVNLYTGEVRTKRSVSEQDDASQRLLIEIKDNGEPVQSTTVTIQLNTDGPIKYVEVLGGDMMSQSQSFGSYLSPMSEFSDLTLVKPSSTLDFKDTLRGLDASLPDSAWTFECQQIQLNTDGPIKYVEVLGGDMMSQSQSFGSYLSPMSEFSDLTLVKPSSTLDFKDTLRGLDASLPDSAWTFECQQLNTDGPIKYVEVLGGDMMSQSQSFGSYLSPMSEFSDLTLVKPSSTLDFKDTLRGLDASLPDSAWTFECQQIQLNTDGPIKYVEVLGGDMMSQSQSFGSYLSPMSEFSDLTLVKPSSTLDFKDTLRGLDASLPDSAWTFECQQRMPRSAKMGHLVTKVTAVDADSGHNAWISYRLAEATDSSLFAVNLYTGEVRTKRSVSEQDDASQRLLIEIKDNGEPVQSTTVTIQLNTDGPIKYVEVLGGDMMSQSQSFGSYLSPMSEFSDLTLVKPSSTLDFKDTLRGLDASLPDSAWTFECQQPSPVREDVPNGTVVALIRVRDPDTGDNASDGDIEENSKITYSVLESKVQDVTVASYVYINSDNGSIFSMSAFDYEKTKVFQILVQAKDQGSPPLTSNATVHVFVLDQNDNVPAVIYPSSSMGSVSHQRMPRSAKMGHLVTKVTAVDADSGHNAWISYRLAEATDSSLFAVNLYTGEVRTKRSVSEQDDASQRLLIEIKDNGEPVQSTTVTVDILIEDGLHEPISDFRQKSVEKDKKNSKLTFYLILSLASVSVLSLLTFFILLIKCARNSRGNASCCIRRDSDGYKNPNRNLQIQLNTDGPIKYVEVLGGDMMSQSQSFGSYLSPMSEFSDLTLVKPSSTLDFKDTLRGLDASLPDSAWTFECQQNAEVSYVFDKYTPEDVLKLFSVDSATGEIHVKGELDREVANVYDITIIARDRGTPAMEGSCNVKVEIMDVNDNMPTIVINSLSNVFKEDVESGTVIAVITVKDEDAGKNGEVSLQIPPGLPFKLSPPFEEHYTLMTDGLLDRETVAEYTITVTATDSGSPPRSQKESFVLSLSDVNDNAPLFTQADYTVEITENNAPNTPLLTVSASDPDMGENGSLSFSILDTEVRGSPVSSYVYINAEKGHIYALRPLDHEQMNAFQIHVQVRDSGSPVHTSNATVHVFVQDENDHAPSVLYPVLPTDGILQLTVPRSAGVGHLVQRLICVDGDSGHNAWLFYSLSGRDADFFHVGPHTGELRVARKLAQEEADLVLSFTVLVQDNGKPAISTSVQVNVTLVEKVTDVFSQRRTTASKKSARGADATFYLILSLSCVSVVSFLTFALLVARWFQGRRQLSCFGYTFFSKHTVHKHRDQDLQLQINMDGPLRYIEVVGDSKDGHKQTLGPCYSTLSSVSDFVFVKSPITSQNAVGMSLSKKLFVNSVSKQKPPNNDWRLPPNQRPGPSGAGPLPEGAGVVAGTGPWPNPPTEAEQLQALMAGANAVSEATATMGPRYNAQYVPDYRQNVYIPGSTATLTANPQQPPQQALPPPQAMPPTDAPKAAQTPASKKKSTKKDKK</sequence>
<reference evidence="16 17" key="1">
    <citation type="submission" date="2024-09" db="EMBL/GenBank/DDBJ databases">
        <title>A chromosome-level genome assembly of Gray's grenadier anchovy, Coilia grayii.</title>
        <authorList>
            <person name="Fu Z."/>
        </authorList>
    </citation>
    <scope>NUCLEOTIDE SEQUENCE [LARGE SCALE GENOMIC DNA]</scope>
    <source>
        <strain evidence="16">G4</strain>
        <tissue evidence="16">Muscle</tissue>
    </source>
</reference>
<evidence type="ECO:0000256" key="11">
    <source>
        <dbReference type="ARBA" id="ARBA00023180"/>
    </source>
</evidence>
<dbReference type="Gene3D" id="2.60.40.60">
    <property type="entry name" value="Cadherins"/>
    <property type="match status" value="12"/>
</dbReference>
<feature type="domain" description="Cadherin" evidence="15">
    <location>
        <begin position="1338"/>
        <end position="1433"/>
    </location>
</feature>
<feature type="domain" description="Cadherin" evidence="15">
    <location>
        <begin position="55"/>
        <end position="83"/>
    </location>
</feature>
<evidence type="ECO:0000256" key="1">
    <source>
        <dbReference type="ARBA" id="ARBA00003436"/>
    </source>
</evidence>
<evidence type="ECO:0000256" key="12">
    <source>
        <dbReference type="PROSITE-ProRule" id="PRU00043"/>
    </source>
</evidence>
<dbReference type="Proteomes" id="UP001591681">
    <property type="component" value="Unassembled WGS sequence"/>
</dbReference>
<evidence type="ECO:0000256" key="5">
    <source>
        <dbReference type="ARBA" id="ARBA00022729"/>
    </source>
</evidence>
<feature type="transmembrane region" description="Helical" evidence="14">
    <location>
        <begin position="1994"/>
        <end position="2019"/>
    </location>
</feature>